<dbReference type="PANTHER" id="PTHR47668">
    <property type="entry name" value="DIENELACTONE HYDROLASE FAMILY PROTEIN (AFU_ORTHOLOGUE AFUA_6G01940)"/>
    <property type="match status" value="1"/>
</dbReference>
<proteinExistence type="predicted"/>
<keyword evidence="2" id="KW-0378">Hydrolase</keyword>
<dbReference type="Gene3D" id="3.40.50.1820">
    <property type="entry name" value="alpha/beta hydrolase"/>
    <property type="match status" value="1"/>
</dbReference>
<evidence type="ECO:0000313" key="3">
    <source>
        <dbReference type="Proteomes" id="UP001209540"/>
    </source>
</evidence>
<gene>
    <name evidence="2" type="ORF">BDA99DRAFT_429291</name>
</gene>
<dbReference type="SUPFAM" id="SSF53474">
    <property type="entry name" value="alpha/beta-Hydrolases"/>
    <property type="match status" value="1"/>
</dbReference>
<dbReference type="Pfam" id="PF01738">
    <property type="entry name" value="DLH"/>
    <property type="match status" value="1"/>
</dbReference>
<reference evidence="2" key="2">
    <citation type="submission" date="2023-02" db="EMBL/GenBank/DDBJ databases">
        <authorList>
            <consortium name="DOE Joint Genome Institute"/>
            <person name="Mondo S.J."/>
            <person name="Chang Y."/>
            <person name="Wang Y."/>
            <person name="Ahrendt S."/>
            <person name="Andreopoulos W."/>
            <person name="Barry K."/>
            <person name="Beard J."/>
            <person name="Benny G.L."/>
            <person name="Blankenship S."/>
            <person name="Bonito G."/>
            <person name="Cuomo C."/>
            <person name="Desiro A."/>
            <person name="Gervers K.A."/>
            <person name="Hundley H."/>
            <person name="Kuo A."/>
            <person name="LaButti K."/>
            <person name="Lang B.F."/>
            <person name="Lipzen A."/>
            <person name="O'Donnell K."/>
            <person name="Pangilinan J."/>
            <person name="Reynolds N."/>
            <person name="Sandor L."/>
            <person name="Smith M.W."/>
            <person name="Tsang A."/>
            <person name="Grigoriev I.V."/>
            <person name="Stajich J.E."/>
            <person name="Spatafora J.W."/>
        </authorList>
    </citation>
    <scope>NUCLEOTIDE SEQUENCE</scope>
    <source>
        <strain evidence="2">RSA 2281</strain>
    </source>
</reference>
<dbReference type="GO" id="GO:0016787">
    <property type="term" value="F:hydrolase activity"/>
    <property type="evidence" value="ECO:0007669"/>
    <property type="project" value="UniProtKB-KW"/>
</dbReference>
<sequence>MSSSQRACCTIPPVASNYEPVGTLETIKSDTVPEMSVYVVGPKDTKKAVIVFYDIMGFHNNTKQFCDILAKYCGYKVLLPDFFRGSSWDPSRMTPEDIPKLMAWIGEIGTIQKIRPDVDLLREWLEKQGVIQAGLVGFCWGAKVAIQVTDEGSFFGGAALIHPSMVDIKDAEAATAPVLALPTKDEPDMVTRYLCFFFRIYYTTLLYI</sequence>
<dbReference type="PANTHER" id="PTHR47668:SF1">
    <property type="entry name" value="DIENELACTONE HYDROLASE DOMAIN-CONTAINING PROTEIN-RELATED"/>
    <property type="match status" value="1"/>
</dbReference>
<dbReference type="Proteomes" id="UP001209540">
    <property type="component" value="Unassembled WGS sequence"/>
</dbReference>
<dbReference type="InterPro" id="IPR002925">
    <property type="entry name" value="Dienelactn_hydro"/>
</dbReference>
<dbReference type="AlphaFoldDB" id="A0AAD5PK16"/>
<reference evidence="2" key="1">
    <citation type="journal article" date="2022" name="IScience">
        <title>Evolution of zygomycete secretomes and the origins of terrestrial fungal ecologies.</title>
        <authorList>
            <person name="Chang Y."/>
            <person name="Wang Y."/>
            <person name="Mondo S."/>
            <person name="Ahrendt S."/>
            <person name="Andreopoulos W."/>
            <person name="Barry K."/>
            <person name="Beard J."/>
            <person name="Benny G.L."/>
            <person name="Blankenship S."/>
            <person name="Bonito G."/>
            <person name="Cuomo C."/>
            <person name="Desiro A."/>
            <person name="Gervers K.A."/>
            <person name="Hundley H."/>
            <person name="Kuo A."/>
            <person name="LaButti K."/>
            <person name="Lang B.F."/>
            <person name="Lipzen A."/>
            <person name="O'Donnell K."/>
            <person name="Pangilinan J."/>
            <person name="Reynolds N."/>
            <person name="Sandor L."/>
            <person name="Smith M.E."/>
            <person name="Tsang A."/>
            <person name="Grigoriev I.V."/>
            <person name="Stajich J.E."/>
            <person name="Spatafora J.W."/>
        </authorList>
    </citation>
    <scope>NUCLEOTIDE SEQUENCE</scope>
    <source>
        <strain evidence="2">RSA 2281</strain>
    </source>
</reference>
<accession>A0AAD5PK16</accession>
<evidence type="ECO:0000259" key="1">
    <source>
        <dbReference type="Pfam" id="PF01738"/>
    </source>
</evidence>
<comment type="caution">
    <text evidence="2">The sequence shown here is derived from an EMBL/GenBank/DDBJ whole genome shotgun (WGS) entry which is preliminary data.</text>
</comment>
<protein>
    <submittedName>
        <fullName evidence="2">Alpha/Beta hydrolase protein</fullName>
    </submittedName>
</protein>
<keyword evidence="3" id="KW-1185">Reference proteome</keyword>
<dbReference type="InterPro" id="IPR029058">
    <property type="entry name" value="AB_hydrolase_fold"/>
</dbReference>
<dbReference type="EMBL" id="JAIXMP010000001">
    <property type="protein sequence ID" value="KAI9278202.1"/>
    <property type="molecule type" value="Genomic_DNA"/>
</dbReference>
<evidence type="ECO:0000313" key="2">
    <source>
        <dbReference type="EMBL" id="KAI9278202.1"/>
    </source>
</evidence>
<organism evidence="2 3">
    <name type="scientific">Phascolomyces articulosus</name>
    <dbReference type="NCBI Taxonomy" id="60185"/>
    <lineage>
        <taxon>Eukaryota</taxon>
        <taxon>Fungi</taxon>
        <taxon>Fungi incertae sedis</taxon>
        <taxon>Mucoromycota</taxon>
        <taxon>Mucoromycotina</taxon>
        <taxon>Mucoromycetes</taxon>
        <taxon>Mucorales</taxon>
        <taxon>Lichtheimiaceae</taxon>
        <taxon>Phascolomyces</taxon>
    </lineage>
</organism>
<feature type="domain" description="Dienelactone hydrolase" evidence="1">
    <location>
        <begin position="36"/>
        <end position="181"/>
    </location>
</feature>
<name>A0AAD5PK16_9FUNG</name>